<dbReference type="AlphaFoldDB" id="A0A9Q3I897"/>
<dbReference type="EMBL" id="AVOT02035533">
    <property type="protein sequence ID" value="MBW0529915.1"/>
    <property type="molecule type" value="Genomic_DNA"/>
</dbReference>
<evidence type="ECO:0000313" key="2">
    <source>
        <dbReference type="Proteomes" id="UP000765509"/>
    </source>
</evidence>
<reference evidence="1" key="1">
    <citation type="submission" date="2021-03" db="EMBL/GenBank/DDBJ databases">
        <title>Draft genome sequence of rust myrtle Austropuccinia psidii MF-1, a brazilian biotype.</title>
        <authorList>
            <person name="Quecine M.C."/>
            <person name="Pachon D.M.R."/>
            <person name="Bonatelli M.L."/>
            <person name="Correr F.H."/>
            <person name="Franceschini L.M."/>
            <person name="Leite T.F."/>
            <person name="Margarido G.R.A."/>
            <person name="Almeida C.A."/>
            <person name="Ferrarezi J.A."/>
            <person name="Labate C.A."/>
        </authorList>
    </citation>
    <scope>NUCLEOTIDE SEQUENCE</scope>
    <source>
        <strain evidence="1">MF-1</strain>
    </source>
</reference>
<comment type="caution">
    <text evidence="1">The sequence shown here is derived from an EMBL/GenBank/DDBJ whole genome shotgun (WGS) entry which is preliminary data.</text>
</comment>
<sequence length="160" mass="17796">MKSKMTPLTESFPSSLPTAVNYGSGAYSPLGSPGSMPSYGCFDSNRVYDGYKAFRVLYPTCIKCLKRGISFFKSFNSRSSKCNHHYVGKKPCQHSGVPILTLRITRANVASIVGDLIQAEQDKSQAQVKPKSRKCGAHLTLWSCTKSCDIQQYWFRCAFN</sequence>
<keyword evidence="2" id="KW-1185">Reference proteome</keyword>
<accession>A0A9Q3I897</accession>
<organism evidence="1 2">
    <name type="scientific">Austropuccinia psidii MF-1</name>
    <dbReference type="NCBI Taxonomy" id="1389203"/>
    <lineage>
        <taxon>Eukaryota</taxon>
        <taxon>Fungi</taxon>
        <taxon>Dikarya</taxon>
        <taxon>Basidiomycota</taxon>
        <taxon>Pucciniomycotina</taxon>
        <taxon>Pucciniomycetes</taxon>
        <taxon>Pucciniales</taxon>
        <taxon>Sphaerophragmiaceae</taxon>
        <taxon>Austropuccinia</taxon>
    </lineage>
</organism>
<name>A0A9Q3I897_9BASI</name>
<dbReference type="Proteomes" id="UP000765509">
    <property type="component" value="Unassembled WGS sequence"/>
</dbReference>
<evidence type="ECO:0000313" key="1">
    <source>
        <dbReference type="EMBL" id="MBW0529915.1"/>
    </source>
</evidence>
<gene>
    <name evidence="1" type="ORF">O181_069630</name>
</gene>
<protein>
    <submittedName>
        <fullName evidence="1">Uncharacterized protein</fullName>
    </submittedName>
</protein>
<proteinExistence type="predicted"/>